<dbReference type="InterPro" id="IPR003963">
    <property type="entry name" value="Bi-component_toxin_staph"/>
</dbReference>
<dbReference type="Proteomes" id="UP000003093">
    <property type="component" value="Unassembled WGS sequence"/>
</dbReference>
<evidence type="ECO:0000313" key="6">
    <source>
        <dbReference type="Proteomes" id="UP000003093"/>
    </source>
</evidence>
<evidence type="ECO:0000256" key="2">
    <source>
        <dbReference type="ARBA" id="ARBA00022729"/>
    </source>
</evidence>
<evidence type="ECO:0000259" key="4">
    <source>
        <dbReference type="Pfam" id="PF07968"/>
    </source>
</evidence>
<gene>
    <name evidence="5" type="ORF">ST398NM02_2473</name>
</gene>
<feature type="chain" id="PRO_5044863013" evidence="3">
    <location>
        <begin position="23"/>
        <end position="318"/>
    </location>
</feature>
<keyword evidence="2 3" id="KW-0732">Signal</keyword>
<accession>A0ABC9Q1P9</accession>
<organism evidence="5 6">
    <name type="scientific">Staphylococcus aureus subsp. aureus DR10</name>
    <dbReference type="NCBI Taxonomy" id="1155079"/>
    <lineage>
        <taxon>Bacteria</taxon>
        <taxon>Bacillati</taxon>
        <taxon>Bacillota</taxon>
        <taxon>Bacilli</taxon>
        <taxon>Bacillales</taxon>
        <taxon>Staphylococcaceae</taxon>
        <taxon>Staphylococcus</taxon>
    </lineage>
</organism>
<dbReference type="EMBL" id="AIDT01000003">
    <property type="protein sequence ID" value="EIA14653.1"/>
    <property type="molecule type" value="Genomic_DNA"/>
</dbReference>
<dbReference type="Pfam" id="PF07968">
    <property type="entry name" value="Leukocidin"/>
    <property type="match status" value="1"/>
</dbReference>
<feature type="domain" description="Leukocidin/Hemolysin toxin" evidence="4">
    <location>
        <begin position="63"/>
        <end position="309"/>
    </location>
</feature>
<dbReference type="AlphaFoldDB" id="A0ABC9Q1P9"/>
<dbReference type="NCBIfam" id="TIGR01002">
    <property type="entry name" value="hlyII"/>
    <property type="match status" value="1"/>
</dbReference>
<dbReference type="PRINTS" id="PR01468">
    <property type="entry name" value="BICOMPNTOXIN"/>
</dbReference>
<dbReference type="InterPro" id="IPR016183">
    <property type="entry name" value="Leukocidin/Hemolysin_toxin"/>
</dbReference>
<dbReference type="InterPro" id="IPR036435">
    <property type="entry name" value="Leukocidin/porin_MspA_sf"/>
</dbReference>
<comment type="similarity">
    <text evidence="1">Belongs to the aerolysin family.</text>
</comment>
<reference evidence="5 6" key="1">
    <citation type="journal article" date="2012" name="MBio">
        <title>Identification of a highly transmissible animal-independent Staphylococcus aureus ST398 clone with distinct genomic and cell adhesion properties.</title>
        <authorList>
            <person name="Uhlemann A.C."/>
            <person name="Porcella S.F."/>
            <person name="Trivedi S."/>
            <person name="Sullivan S.B."/>
            <person name="Hafer C."/>
            <person name="Kennedy A.D."/>
            <person name="Barbian K.D."/>
            <person name="McCarthy A.J."/>
            <person name="Street C."/>
            <person name="Hirschberg D.L."/>
            <person name="Lipkin W.I."/>
            <person name="Lindsay J.A."/>
            <person name="DeLeo F.R."/>
            <person name="Lowy F.D."/>
        </authorList>
    </citation>
    <scope>NUCLEOTIDE SEQUENCE [LARGE SCALE GENOMIC DNA]</scope>
    <source>
        <strain evidence="5 6">DR10</strain>
    </source>
</reference>
<evidence type="ECO:0000256" key="1">
    <source>
        <dbReference type="ARBA" id="ARBA00009831"/>
    </source>
</evidence>
<dbReference type="SUPFAM" id="SSF56959">
    <property type="entry name" value="Leukocidin-like"/>
    <property type="match status" value="1"/>
</dbReference>
<comment type="caution">
    <text evidence="5">The sequence shown here is derived from an EMBL/GenBank/DDBJ whole genome shotgun (WGS) entry which is preliminary data.</text>
</comment>
<sequence length="318" mass="36014">MKLMLKNKILATTLSVSLLAPLANPLLENAKAANDTEDIGKGNDVEIIKRTEDKTSNKWGVTQNIQFDFVKDKKYNKDALILKMQGFISSRTTYYNYKNTNHIKSMRWPFQYNIGLKTNDKYVSLINYLPKNKIESTNVSQTLGYNIGGNFQSAPSLGGNGSFNYSKSISYTQQNYVSEVEQQNSKSVLWGVKANSFATESGQKSAFDSDLFVGYKPHSKDPRDYFVPDSELPPLVQSGFNPSFIATVSHEKGSSDTSEFEITYGRNMDVTHAIKRSTHYGNSYLDGHRVHNAFKNRNYTVKYEVNWKTHEIKVKGQN</sequence>
<evidence type="ECO:0000313" key="5">
    <source>
        <dbReference type="EMBL" id="EIA14653.1"/>
    </source>
</evidence>
<feature type="signal peptide" evidence="3">
    <location>
        <begin position="1"/>
        <end position="22"/>
    </location>
</feature>
<protein>
    <submittedName>
        <fullName evidence="5">Leukocidin S subunit</fullName>
    </submittedName>
</protein>
<name>A0ABC9Q1P9_STAA5</name>
<proteinExistence type="inferred from homology"/>
<evidence type="ECO:0000256" key="3">
    <source>
        <dbReference type="SAM" id="SignalP"/>
    </source>
</evidence>
<dbReference type="Gene3D" id="2.70.240.10">
    <property type="entry name" value="Leukocidin/porin MspA"/>
    <property type="match status" value="1"/>
</dbReference>